<gene>
    <name evidence="1" type="ORF">NPX13_g10951</name>
</gene>
<reference evidence="1" key="1">
    <citation type="submission" date="2022-07" db="EMBL/GenBank/DDBJ databases">
        <title>Genome Sequence of Xylaria arbuscula.</title>
        <authorList>
            <person name="Buettner E."/>
        </authorList>
    </citation>
    <scope>NUCLEOTIDE SEQUENCE</scope>
    <source>
        <strain evidence="1">VT107</strain>
    </source>
</reference>
<dbReference type="InterPro" id="IPR011009">
    <property type="entry name" value="Kinase-like_dom_sf"/>
</dbReference>
<evidence type="ECO:0000313" key="1">
    <source>
        <dbReference type="EMBL" id="KAJ3553147.1"/>
    </source>
</evidence>
<dbReference type="EMBL" id="JANPWZ010003341">
    <property type="protein sequence ID" value="KAJ3553147.1"/>
    <property type="molecule type" value="Genomic_DNA"/>
</dbReference>
<comment type="caution">
    <text evidence="1">The sequence shown here is derived from an EMBL/GenBank/DDBJ whole genome shotgun (WGS) entry which is preliminary data.</text>
</comment>
<accession>A0A9W8N434</accession>
<evidence type="ECO:0008006" key="3">
    <source>
        <dbReference type="Google" id="ProtNLM"/>
    </source>
</evidence>
<dbReference type="Gene3D" id="3.90.1200.10">
    <property type="match status" value="1"/>
</dbReference>
<keyword evidence="2" id="KW-1185">Reference proteome</keyword>
<dbReference type="SUPFAM" id="SSF56112">
    <property type="entry name" value="Protein kinase-like (PK-like)"/>
    <property type="match status" value="1"/>
</dbReference>
<protein>
    <recommendedName>
        <fullName evidence="3">Aminoglycoside phosphotransferase domain-containing protein</fullName>
    </recommendedName>
</protein>
<name>A0A9W8N434_9PEZI</name>
<organism evidence="1 2">
    <name type="scientific">Xylaria arbuscula</name>
    <dbReference type="NCBI Taxonomy" id="114810"/>
    <lineage>
        <taxon>Eukaryota</taxon>
        <taxon>Fungi</taxon>
        <taxon>Dikarya</taxon>
        <taxon>Ascomycota</taxon>
        <taxon>Pezizomycotina</taxon>
        <taxon>Sordariomycetes</taxon>
        <taxon>Xylariomycetidae</taxon>
        <taxon>Xylariales</taxon>
        <taxon>Xylariaceae</taxon>
        <taxon>Xylaria</taxon>
    </lineage>
</organism>
<proteinExistence type="predicted"/>
<sequence>MTPFNAEDFPREYIPLRVQPDYEFTILKNGPFNITARGTYTAYIQYDNRQSTFSNTKSLIFKWAKTERNTLEPRTRQAIEELMLRRFSWQEWKYICRESGVRVPWPYWRNVDRDILVMEDLGPVVALWDILSPGAAEWALFFYQLHDPGIELGPTRSDGTHHLERLVRERDRNLAIDYLFGIKVKPILEPLTQLVGNAQELYERVLNEFFLPAPLPCVSHGDCHPGNILLPDWSVLAEDSPDDPLIGIVDWELSQAAGRGVDGDIAQLLAALVCQREYLETLYESVGQDSEQASKATGLQKAISCCDSFINGIVTRYAFLSSDAYGPLLKAKLVRTTAIILGREIINVAYGTEWDLEGYAVTLDELRIRLVKIAADYLRNAGKTDEDASWRFSNAPPCIISTLFCLQLS</sequence>
<dbReference type="Proteomes" id="UP001148614">
    <property type="component" value="Unassembled WGS sequence"/>
</dbReference>
<evidence type="ECO:0000313" key="2">
    <source>
        <dbReference type="Proteomes" id="UP001148614"/>
    </source>
</evidence>
<dbReference type="AlphaFoldDB" id="A0A9W8N434"/>